<dbReference type="Pfam" id="PF24681">
    <property type="entry name" value="Kelch_KLHDC2_KLHL20_DRC7"/>
    <property type="match status" value="1"/>
</dbReference>
<dbReference type="InterPro" id="IPR052588">
    <property type="entry name" value="Kelch_domain_protein"/>
</dbReference>
<dbReference type="Gene3D" id="2.120.10.80">
    <property type="entry name" value="Kelch-type beta propeller"/>
    <property type="match status" value="2"/>
</dbReference>
<feature type="compositionally biased region" description="Acidic residues" evidence="1">
    <location>
        <begin position="460"/>
        <end position="487"/>
    </location>
</feature>
<dbReference type="PANTHER" id="PTHR46063:SF1">
    <property type="entry name" value="KELCH DOMAIN-CONTAINING PROTEIN 4"/>
    <property type="match status" value="1"/>
</dbReference>
<dbReference type="EMBL" id="AJWK01016612">
    <property type="status" value="NOT_ANNOTATED_CDS"/>
    <property type="molecule type" value="Genomic_DNA"/>
</dbReference>
<evidence type="ECO:0000313" key="2">
    <source>
        <dbReference type="EnsemblMetazoa" id="LLOJ005223-PA"/>
    </source>
</evidence>
<keyword evidence="3" id="KW-1185">Reference proteome</keyword>
<dbReference type="AlphaFoldDB" id="A0A1B0CKT6"/>
<name>A0A1B0CKT6_LUTLO</name>
<dbReference type="VEuPathDB" id="VectorBase:LLONM1_003313"/>
<accession>A0A1B0CKT6</accession>
<dbReference type="EnsemblMetazoa" id="LLOJ005223-RA">
    <property type="protein sequence ID" value="LLOJ005223-PA"/>
    <property type="gene ID" value="LLOJ005223"/>
</dbReference>
<feature type="region of interest" description="Disordered" evidence="1">
    <location>
        <begin position="371"/>
        <end position="398"/>
    </location>
</feature>
<dbReference type="Proteomes" id="UP000092461">
    <property type="component" value="Unassembled WGS sequence"/>
</dbReference>
<dbReference type="SUPFAM" id="SSF117281">
    <property type="entry name" value="Kelch motif"/>
    <property type="match status" value="2"/>
</dbReference>
<organism evidence="2 3">
    <name type="scientific">Lutzomyia longipalpis</name>
    <name type="common">Sand fly</name>
    <dbReference type="NCBI Taxonomy" id="7200"/>
    <lineage>
        <taxon>Eukaryota</taxon>
        <taxon>Metazoa</taxon>
        <taxon>Ecdysozoa</taxon>
        <taxon>Arthropoda</taxon>
        <taxon>Hexapoda</taxon>
        <taxon>Insecta</taxon>
        <taxon>Pterygota</taxon>
        <taxon>Neoptera</taxon>
        <taxon>Endopterygota</taxon>
        <taxon>Diptera</taxon>
        <taxon>Nematocera</taxon>
        <taxon>Psychodoidea</taxon>
        <taxon>Psychodidae</taxon>
        <taxon>Lutzomyia</taxon>
        <taxon>Lutzomyia</taxon>
    </lineage>
</organism>
<protein>
    <recommendedName>
        <fullName evidence="4">Kelch domain-containing protein 4</fullName>
    </recommendedName>
</protein>
<evidence type="ECO:0008006" key="4">
    <source>
        <dbReference type="Google" id="ProtNLM"/>
    </source>
</evidence>
<dbReference type="InterPro" id="IPR015915">
    <property type="entry name" value="Kelch-typ_b-propeller"/>
</dbReference>
<dbReference type="PANTHER" id="PTHR46063">
    <property type="entry name" value="KELCH DOMAIN-CONTAINING PROTEIN"/>
    <property type="match status" value="1"/>
</dbReference>
<feature type="compositionally biased region" description="Low complexity" evidence="1">
    <location>
        <begin position="371"/>
        <end position="386"/>
    </location>
</feature>
<dbReference type="VEuPathDB" id="VectorBase:LLOJ005223"/>
<feature type="region of interest" description="Disordered" evidence="1">
    <location>
        <begin position="451"/>
        <end position="487"/>
    </location>
</feature>
<proteinExistence type="predicted"/>
<reference evidence="2" key="1">
    <citation type="submission" date="2020-05" db="UniProtKB">
        <authorList>
            <consortium name="EnsemblMetazoa"/>
        </authorList>
    </citation>
    <scope>IDENTIFICATION</scope>
    <source>
        <strain evidence="2">Jacobina</strain>
    </source>
</reference>
<evidence type="ECO:0000256" key="1">
    <source>
        <dbReference type="SAM" id="MobiDB-lite"/>
    </source>
</evidence>
<sequence>MGKNAKNKKKMKGAEKTNLKTEKKLLMKQKKMLAKIGEEAAGVEVDCPPPSPRVNFSLVTHPAKDQLIFFGGEFFDGQKAEVYDDMLFYTPAKDTWTVLRGGERPLPRCGHQMVATATDGGQLWLFGGEFASPSQLQFHHYNDLWVFHIKNRQWERIAAPGGPSARSGHRMVLLKKRLFVFGGFHDNNQSYKYFNDVHFFSLEEYKWYKVDVAGVAPPPPRSGCCMAATSNGSILIWGGYSKASVKKDADRGTTHWDSYALVPDKHDQKGLSWKWTSVKLGGMRPPPRSGVSFVVAPNGRLYTFGGVMDTEEDEESIKGQFTNELHSFDVENRVWRKVEVGPPKTPAGGKPQNDVEMEKVVTGVGVFTVSVAPKNSGSSSGSSLKSSVDEINEPSPRSHCGMAVCKGTLFVFGGTFEEGSKEITLGDFYSMDLAKPTSGWRTIIENRTNRMEWAGSESDSNSENESSGDQDTSDDSDDASDSDMDTD</sequence>
<evidence type="ECO:0000313" key="3">
    <source>
        <dbReference type="Proteomes" id="UP000092461"/>
    </source>
</evidence>